<feature type="domain" description="NIF system FeS cluster assembly NifU N-terminal" evidence="1">
    <location>
        <begin position="1"/>
        <end position="119"/>
    </location>
</feature>
<dbReference type="PANTHER" id="PTHR10093">
    <property type="entry name" value="IRON-SULFUR CLUSTER ASSEMBLY ENZYME NIFU HOMOLOG"/>
    <property type="match status" value="1"/>
</dbReference>
<name>A0ABX7S7E0_9BACT</name>
<dbReference type="EMBL" id="CP071446">
    <property type="protein sequence ID" value="QTA37186.1"/>
    <property type="molecule type" value="Genomic_DNA"/>
</dbReference>
<evidence type="ECO:0000313" key="3">
    <source>
        <dbReference type="Proteomes" id="UP000671862"/>
    </source>
</evidence>
<dbReference type="CDD" id="cd06664">
    <property type="entry name" value="IscU_like"/>
    <property type="match status" value="1"/>
</dbReference>
<dbReference type="Proteomes" id="UP000671862">
    <property type="component" value="Chromosome"/>
</dbReference>
<organism evidence="2 3">
    <name type="scientific">Thermosipho ferrireducens</name>
    <dbReference type="NCBI Taxonomy" id="2571116"/>
    <lineage>
        <taxon>Bacteria</taxon>
        <taxon>Thermotogati</taxon>
        <taxon>Thermotogota</taxon>
        <taxon>Thermotogae</taxon>
        <taxon>Thermotogales</taxon>
        <taxon>Fervidobacteriaceae</taxon>
        <taxon>Thermosipho</taxon>
    </lineage>
</organism>
<accession>A0ABX7S7E0</accession>
<dbReference type="InterPro" id="IPR002871">
    <property type="entry name" value="NIF_FeS_clus_asmbl_NifU_N"/>
</dbReference>
<proteinExistence type="predicted"/>
<dbReference type="Pfam" id="PF01592">
    <property type="entry name" value="NifU_N"/>
    <property type="match status" value="1"/>
</dbReference>
<dbReference type="RefSeq" id="WP_207565911.1">
    <property type="nucleotide sequence ID" value="NZ_CP071446.1"/>
</dbReference>
<dbReference type="SUPFAM" id="SSF82649">
    <property type="entry name" value="SufE/NifU"/>
    <property type="match status" value="1"/>
</dbReference>
<dbReference type="Gene3D" id="3.90.1010.10">
    <property type="match status" value="1"/>
</dbReference>
<gene>
    <name evidence="2" type="ORF">JYK00_05400</name>
</gene>
<reference evidence="2 3" key="1">
    <citation type="submission" date="2021-03" db="EMBL/GenBank/DDBJ databases">
        <title>Thermosipho ferrireducens sp.nov., an anaerobic thermophilic iron-reducing bacterium isolated from a deep-sea hydrothermal sulfide deposits.</title>
        <authorList>
            <person name="Zeng X."/>
            <person name="Chen Y."/>
            <person name="Shao Z."/>
        </authorList>
    </citation>
    <scope>NUCLEOTIDE SEQUENCE [LARGE SCALE GENOMIC DNA]</scope>
    <source>
        <strain evidence="2 3">JL129W03</strain>
    </source>
</reference>
<evidence type="ECO:0000313" key="2">
    <source>
        <dbReference type="EMBL" id="QTA37186.1"/>
    </source>
</evidence>
<keyword evidence="3" id="KW-1185">Reference proteome</keyword>
<protein>
    <submittedName>
        <fullName evidence="2">SUF system NifU family Fe-S cluster assembly protein</fullName>
    </submittedName>
</protein>
<sequence>MYSELVMDYAKLTKYKGKLNNATFIQEGKNLSCGDEITLYVKIESDKVKEIKFEGIGCAISQASANLMIETVSGKNLSEVKEIIKNAVAMARGEEFSEEVLETVAQLADIKNYPMRIKCFLLAWKTLEMALNEK</sequence>
<evidence type="ECO:0000259" key="1">
    <source>
        <dbReference type="Pfam" id="PF01592"/>
    </source>
</evidence>
<dbReference type="NCBIfam" id="TIGR01994">
    <property type="entry name" value="SUF_scaf_2"/>
    <property type="match status" value="1"/>
</dbReference>